<dbReference type="EMBL" id="JACGXN010000003">
    <property type="protein sequence ID" value="MBA8879283.1"/>
    <property type="molecule type" value="Genomic_DNA"/>
</dbReference>
<dbReference type="RefSeq" id="WP_182549907.1">
    <property type="nucleotide sequence ID" value="NZ_JACGXN010000003.1"/>
</dbReference>
<dbReference type="InterPro" id="IPR023286">
    <property type="entry name" value="ABATE_dom_sf"/>
</dbReference>
<comment type="caution">
    <text evidence="2">The sequence shown here is derived from an EMBL/GenBank/DDBJ whole genome shotgun (WGS) entry which is preliminary data.</text>
</comment>
<name>A0A839EGF2_9HYPH</name>
<dbReference type="Gene3D" id="1.10.3300.10">
    <property type="entry name" value="Jann2411-like domain"/>
    <property type="match status" value="1"/>
</dbReference>
<sequence length="184" mass="20530">MDKRDYAKPHTYKGLPELLANTYDVALSEPERMATTGDLRRFLESAAMPVERSIADDDLAEVHAVREQVRAVFLAPSDAEALKHLNLLLSGVTPELRVLEADDKLSLLLFPVVSHKVAENVRSVVAIALGQVVERLGFDRLRACEADPCRDLFIDTSKKGARRFCSPRCASRKHVSTFRSRRAS</sequence>
<dbReference type="InterPro" id="IPR021005">
    <property type="entry name" value="Znf_CGNR"/>
</dbReference>
<protein>
    <submittedName>
        <fullName evidence="2">Putative RNA-binding Zn ribbon-like protein</fullName>
    </submittedName>
</protein>
<dbReference type="AlphaFoldDB" id="A0A839EGF2"/>
<feature type="domain" description="Zinc finger CGNR" evidence="1">
    <location>
        <begin position="140"/>
        <end position="182"/>
    </location>
</feature>
<keyword evidence="3" id="KW-1185">Reference proteome</keyword>
<organism evidence="2 3">
    <name type="scientific">Phyllobacterium myrsinacearum</name>
    <dbReference type="NCBI Taxonomy" id="28101"/>
    <lineage>
        <taxon>Bacteria</taxon>
        <taxon>Pseudomonadati</taxon>
        <taxon>Pseudomonadota</taxon>
        <taxon>Alphaproteobacteria</taxon>
        <taxon>Hyphomicrobiales</taxon>
        <taxon>Phyllobacteriaceae</taxon>
        <taxon>Phyllobacterium</taxon>
    </lineage>
</organism>
<proteinExistence type="predicted"/>
<dbReference type="SUPFAM" id="SSF160904">
    <property type="entry name" value="Jann2411-like"/>
    <property type="match status" value="1"/>
</dbReference>
<dbReference type="InterPro" id="IPR010852">
    <property type="entry name" value="ABATE"/>
</dbReference>
<reference evidence="2 3" key="1">
    <citation type="submission" date="2020-07" db="EMBL/GenBank/DDBJ databases">
        <title>Genomic Encyclopedia of Type Strains, Phase IV (KMG-V): Genome sequencing to study the core and pangenomes of soil and plant-associated prokaryotes.</title>
        <authorList>
            <person name="Whitman W."/>
        </authorList>
    </citation>
    <scope>NUCLEOTIDE SEQUENCE [LARGE SCALE GENOMIC DNA]</scope>
    <source>
        <strain evidence="2 3">AN3</strain>
    </source>
</reference>
<evidence type="ECO:0000313" key="3">
    <source>
        <dbReference type="Proteomes" id="UP000549052"/>
    </source>
</evidence>
<gene>
    <name evidence="2" type="ORF">FHW16_003001</name>
</gene>
<accession>A0A839EGF2</accession>
<evidence type="ECO:0000259" key="1">
    <source>
        <dbReference type="Pfam" id="PF11706"/>
    </source>
</evidence>
<dbReference type="PANTHER" id="PTHR35525">
    <property type="entry name" value="BLL6575 PROTEIN"/>
    <property type="match status" value="1"/>
</dbReference>
<dbReference type="Pfam" id="PF11706">
    <property type="entry name" value="zf-CGNR"/>
    <property type="match status" value="1"/>
</dbReference>
<dbReference type="Pfam" id="PF07336">
    <property type="entry name" value="ABATE"/>
    <property type="match status" value="1"/>
</dbReference>
<evidence type="ECO:0000313" key="2">
    <source>
        <dbReference type="EMBL" id="MBA8879283.1"/>
    </source>
</evidence>
<dbReference type="PANTHER" id="PTHR35525:SF3">
    <property type="entry name" value="BLL6575 PROTEIN"/>
    <property type="match status" value="1"/>
</dbReference>
<dbReference type="Proteomes" id="UP000549052">
    <property type="component" value="Unassembled WGS sequence"/>
</dbReference>